<proteinExistence type="predicted"/>
<evidence type="ECO:0000313" key="1">
    <source>
        <dbReference type="EMBL" id="OHA57617.1"/>
    </source>
</evidence>
<dbReference type="Proteomes" id="UP000176494">
    <property type="component" value="Unassembled WGS sequence"/>
</dbReference>
<reference evidence="1 2" key="1">
    <citation type="journal article" date="2016" name="Nat. Commun.">
        <title>Thousands of microbial genomes shed light on interconnected biogeochemical processes in an aquifer system.</title>
        <authorList>
            <person name="Anantharaman K."/>
            <person name="Brown C.T."/>
            <person name="Hug L.A."/>
            <person name="Sharon I."/>
            <person name="Castelle C.J."/>
            <person name="Probst A.J."/>
            <person name="Thomas B.C."/>
            <person name="Singh A."/>
            <person name="Wilkins M.J."/>
            <person name="Karaoz U."/>
            <person name="Brodie E.L."/>
            <person name="Williams K.H."/>
            <person name="Hubbard S.S."/>
            <person name="Banfield J.F."/>
        </authorList>
    </citation>
    <scope>NUCLEOTIDE SEQUENCE [LARGE SCALE GENOMIC DNA]</scope>
</reference>
<evidence type="ECO:0000313" key="2">
    <source>
        <dbReference type="Proteomes" id="UP000176494"/>
    </source>
</evidence>
<organism evidence="1 2">
    <name type="scientific">Candidatus Vogelbacteria bacterium GWA1_51_14</name>
    <dbReference type="NCBI Taxonomy" id="1802435"/>
    <lineage>
        <taxon>Bacteria</taxon>
        <taxon>Candidatus Vogeliibacteriota</taxon>
    </lineage>
</organism>
<dbReference type="STRING" id="1802435.A2114_00610"/>
<comment type="caution">
    <text evidence="1">The sequence shown here is derived from an EMBL/GenBank/DDBJ whole genome shotgun (WGS) entry which is preliminary data.</text>
</comment>
<accession>A0A1G2QAV1</accession>
<evidence type="ECO:0008006" key="3">
    <source>
        <dbReference type="Google" id="ProtNLM"/>
    </source>
</evidence>
<dbReference type="Gene3D" id="3.40.50.450">
    <property type="match status" value="1"/>
</dbReference>
<sequence>MEEDVKHQNLKAKICVSGAAETGHCGPNALEVGKELGREVVRQGAVLVTGATTGFPLWSAAGAKEAGGVSIGLSPASTEREHVEVYGLPLDYLDLIIYTGFGYSGRNLLLTRTSDAVIVGCGRIGTINEFTIAYEDGKPVGILEGEWATDEVLKEIMDKSHRQNDKVIFDSDPKRLVSRLLGMISESRARQYRVYKNPDQPSFVA</sequence>
<dbReference type="EMBL" id="MHTG01000010">
    <property type="protein sequence ID" value="OHA57617.1"/>
    <property type="molecule type" value="Genomic_DNA"/>
</dbReference>
<protein>
    <recommendedName>
        <fullName evidence="3">Protein containing YHS domain protein</fullName>
    </recommendedName>
</protein>
<dbReference type="InterPro" id="IPR041164">
    <property type="entry name" value="LDcluster4"/>
</dbReference>
<dbReference type="AlphaFoldDB" id="A0A1G2QAV1"/>
<dbReference type="Pfam" id="PF18306">
    <property type="entry name" value="LDcluster4"/>
    <property type="match status" value="1"/>
</dbReference>
<gene>
    <name evidence="1" type="ORF">A2114_00610</name>
</gene>
<name>A0A1G2QAV1_9BACT</name>
<dbReference type="SUPFAM" id="SSF102405">
    <property type="entry name" value="MCP/YpsA-like"/>
    <property type="match status" value="1"/>
</dbReference>